<evidence type="ECO:0000313" key="3">
    <source>
        <dbReference type="Proteomes" id="UP001148786"/>
    </source>
</evidence>
<reference evidence="2" key="1">
    <citation type="submission" date="2022-07" db="EMBL/GenBank/DDBJ databases">
        <title>Genome Sequence of Agrocybe chaxingu.</title>
        <authorList>
            <person name="Buettner E."/>
        </authorList>
    </citation>
    <scope>NUCLEOTIDE SEQUENCE</scope>
    <source>
        <strain evidence="2">MP-N11</strain>
    </source>
</reference>
<accession>A0A9W8MV39</accession>
<evidence type="ECO:0000313" key="2">
    <source>
        <dbReference type="EMBL" id="KAJ3504690.1"/>
    </source>
</evidence>
<gene>
    <name evidence="2" type="ORF">NLJ89_g7802</name>
</gene>
<dbReference type="Proteomes" id="UP001148786">
    <property type="component" value="Unassembled WGS sequence"/>
</dbReference>
<sequence length="104" mass="11062">MWGVSLPYLVREDGTYHILKGLRLTGGQSAPGADTAVQSSWYDPRSPYTPTPRAEEEAALLALSPTAPTTVLNLAGLWGGSRSPKNWVAKVAPSKEALRAKVGT</sequence>
<proteinExistence type="predicted"/>
<dbReference type="PANTHER" id="PTHR40129">
    <property type="entry name" value="KETOPANTOATE REDUCTASE N-TERMINAL DOMAIN-CONTAINING PROTEIN"/>
    <property type="match status" value="1"/>
</dbReference>
<keyword evidence="3" id="KW-1185">Reference proteome</keyword>
<feature type="region of interest" description="Disordered" evidence="1">
    <location>
        <begin position="28"/>
        <end position="51"/>
    </location>
</feature>
<dbReference type="AlphaFoldDB" id="A0A9W8MV39"/>
<comment type="caution">
    <text evidence="2">The sequence shown here is derived from an EMBL/GenBank/DDBJ whole genome shotgun (WGS) entry which is preliminary data.</text>
</comment>
<name>A0A9W8MV39_9AGAR</name>
<evidence type="ECO:0000256" key="1">
    <source>
        <dbReference type="SAM" id="MobiDB-lite"/>
    </source>
</evidence>
<dbReference type="OrthoDB" id="674948at2759"/>
<organism evidence="2 3">
    <name type="scientific">Agrocybe chaxingu</name>
    <dbReference type="NCBI Taxonomy" id="84603"/>
    <lineage>
        <taxon>Eukaryota</taxon>
        <taxon>Fungi</taxon>
        <taxon>Dikarya</taxon>
        <taxon>Basidiomycota</taxon>
        <taxon>Agaricomycotina</taxon>
        <taxon>Agaricomycetes</taxon>
        <taxon>Agaricomycetidae</taxon>
        <taxon>Agaricales</taxon>
        <taxon>Agaricineae</taxon>
        <taxon>Strophariaceae</taxon>
        <taxon>Agrocybe</taxon>
    </lineage>
</organism>
<dbReference type="EMBL" id="JANKHO010000975">
    <property type="protein sequence ID" value="KAJ3504690.1"/>
    <property type="molecule type" value="Genomic_DNA"/>
</dbReference>
<dbReference type="PANTHER" id="PTHR40129:SF2">
    <property type="entry name" value="KETOPANTOATE REDUCTASE N-TERMINAL DOMAIN-CONTAINING PROTEIN"/>
    <property type="match status" value="1"/>
</dbReference>
<protein>
    <submittedName>
        <fullName evidence="2">Uncharacterized protein</fullName>
    </submittedName>
</protein>